<dbReference type="InterPro" id="IPR000795">
    <property type="entry name" value="T_Tr_GTP-bd_dom"/>
</dbReference>
<keyword evidence="4 10" id="KW-0251">Elongation factor</keyword>
<dbReference type="OrthoDB" id="9804504at2"/>
<dbReference type="InterPro" id="IPR009000">
    <property type="entry name" value="Transl_B-barrel_sf"/>
</dbReference>
<feature type="binding site" evidence="10">
    <location>
        <begin position="19"/>
        <end position="26"/>
    </location>
    <ligand>
        <name>GTP</name>
        <dbReference type="ChEBI" id="CHEBI:37565"/>
    </ligand>
</feature>
<dbReference type="InterPro" id="IPR004160">
    <property type="entry name" value="Transl_elong_EFTu/EF1A_C"/>
</dbReference>
<dbReference type="SUPFAM" id="SSF50465">
    <property type="entry name" value="EF-Tu/eEF-1alpha/eIF2-gamma C-terminal domain"/>
    <property type="match status" value="1"/>
</dbReference>
<keyword evidence="5 10" id="KW-0378">Hydrolase</keyword>
<dbReference type="CDD" id="cd03697">
    <property type="entry name" value="EFTU_II"/>
    <property type="match status" value="1"/>
</dbReference>
<dbReference type="GO" id="GO:0000287">
    <property type="term" value="F:magnesium ion binding"/>
    <property type="evidence" value="ECO:0007669"/>
    <property type="project" value="UniProtKB-UniRule"/>
</dbReference>
<evidence type="ECO:0000256" key="4">
    <source>
        <dbReference type="ARBA" id="ARBA00022768"/>
    </source>
</evidence>
<accession>A0A4R2NQP8</accession>
<dbReference type="InterPro" id="IPR031157">
    <property type="entry name" value="G_TR_CS"/>
</dbReference>
<dbReference type="CDD" id="cd03707">
    <property type="entry name" value="EFTU_III"/>
    <property type="match status" value="1"/>
</dbReference>
<dbReference type="InterPro" id="IPR004161">
    <property type="entry name" value="EFTu-like_2"/>
</dbReference>
<dbReference type="InterPro" id="IPR004541">
    <property type="entry name" value="Transl_elong_EFTu/EF1A_bac/org"/>
</dbReference>
<comment type="caution">
    <text evidence="12">The sequence shown here is derived from an EMBL/GenBank/DDBJ whole genome shotgun (WGS) entry which is preliminary data.</text>
</comment>
<feature type="binding site" evidence="10">
    <location>
        <begin position="82"/>
        <end position="86"/>
    </location>
    <ligand>
        <name>GTP</name>
        <dbReference type="ChEBI" id="CHEBI:37565"/>
    </ligand>
</feature>
<evidence type="ECO:0000256" key="3">
    <source>
        <dbReference type="ARBA" id="ARBA00022741"/>
    </source>
</evidence>
<comment type="catalytic activity">
    <reaction evidence="10">
        <text>GTP + H2O = GDP + phosphate + H(+)</text>
        <dbReference type="Rhea" id="RHEA:19669"/>
        <dbReference type="ChEBI" id="CHEBI:15377"/>
        <dbReference type="ChEBI" id="CHEBI:15378"/>
        <dbReference type="ChEBI" id="CHEBI:37565"/>
        <dbReference type="ChEBI" id="CHEBI:43474"/>
        <dbReference type="ChEBI" id="CHEBI:58189"/>
        <dbReference type="EC" id="3.6.5.3"/>
    </reaction>
</comment>
<comment type="function">
    <text evidence="10">GTP hydrolase that promotes the GTP-dependent binding of aminoacyl-tRNA to the A-site of ribosomes during protein biosynthesis.</text>
</comment>
<dbReference type="Pfam" id="PF03144">
    <property type="entry name" value="GTP_EFTU_D2"/>
    <property type="match status" value="1"/>
</dbReference>
<dbReference type="GO" id="GO:0005829">
    <property type="term" value="C:cytosol"/>
    <property type="evidence" value="ECO:0007669"/>
    <property type="project" value="TreeGrafter"/>
</dbReference>
<proteinExistence type="inferred from homology"/>
<dbReference type="InterPro" id="IPR009001">
    <property type="entry name" value="Transl_elong_EF1A/Init_IF2_C"/>
</dbReference>
<dbReference type="Gene3D" id="3.40.50.300">
    <property type="entry name" value="P-loop containing nucleotide triphosphate hydrolases"/>
    <property type="match status" value="1"/>
</dbReference>
<gene>
    <name evidence="10" type="primary">tuf</name>
    <name evidence="12" type="ORF">EV207_12633</name>
</gene>
<dbReference type="InterPro" id="IPR027417">
    <property type="entry name" value="P-loop_NTPase"/>
</dbReference>
<dbReference type="Pfam" id="PF03143">
    <property type="entry name" value="GTP_EFTU_D3"/>
    <property type="match status" value="1"/>
</dbReference>
<organism evidence="12 13">
    <name type="scientific">Scopulibacillus darangshiensis</name>
    <dbReference type="NCBI Taxonomy" id="442528"/>
    <lineage>
        <taxon>Bacteria</taxon>
        <taxon>Bacillati</taxon>
        <taxon>Bacillota</taxon>
        <taxon>Bacilli</taxon>
        <taxon>Bacillales</taxon>
        <taxon>Sporolactobacillaceae</taxon>
        <taxon>Scopulibacillus</taxon>
    </lineage>
</organism>
<keyword evidence="3 10" id="KW-0547">Nucleotide-binding</keyword>
<evidence type="ECO:0000256" key="10">
    <source>
        <dbReference type="HAMAP-Rule" id="MF_00118"/>
    </source>
</evidence>
<dbReference type="InterPro" id="IPR050055">
    <property type="entry name" value="EF-Tu_GTPase"/>
</dbReference>
<dbReference type="GO" id="GO:0003924">
    <property type="term" value="F:GTPase activity"/>
    <property type="evidence" value="ECO:0007669"/>
    <property type="project" value="UniProtKB-UniRule"/>
</dbReference>
<dbReference type="Gene3D" id="2.40.30.10">
    <property type="entry name" value="Translation factors"/>
    <property type="match status" value="2"/>
</dbReference>
<protein>
    <recommendedName>
        <fullName evidence="9 10">Elongation factor Tu</fullName>
        <shortName evidence="10">EF-Tu</shortName>
        <ecNumber evidence="10">3.6.5.3</ecNumber>
    </recommendedName>
</protein>
<feature type="binding site" evidence="10">
    <location>
        <position position="26"/>
    </location>
    <ligand>
        <name>Mg(2+)</name>
        <dbReference type="ChEBI" id="CHEBI:18420"/>
    </ligand>
</feature>
<dbReference type="Pfam" id="PF00009">
    <property type="entry name" value="GTP_EFTU"/>
    <property type="match status" value="1"/>
</dbReference>
<name>A0A4R2NQP8_9BACL</name>
<dbReference type="GO" id="GO:0005525">
    <property type="term" value="F:GTP binding"/>
    <property type="evidence" value="ECO:0007669"/>
    <property type="project" value="UniProtKB-UniRule"/>
</dbReference>
<evidence type="ECO:0000313" key="13">
    <source>
        <dbReference type="Proteomes" id="UP000295416"/>
    </source>
</evidence>
<dbReference type="SUPFAM" id="SSF50447">
    <property type="entry name" value="Translation proteins"/>
    <property type="match status" value="1"/>
</dbReference>
<dbReference type="Proteomes" id="UP000295416">
    <property type="component" value="Unassembled WGS sequence"/>
</dbReference>
<evidence type="ECO:0000259" key="11">
    <source>
        <dbReference type="PROSITE" id="PS51722"/>
    </source>
</evidence>
<dbReference type="PROSITE" id="PS00301">
    <property type="entry name" value="G_TR_1"/>
    <property type="match status" value="1"/>
</dbReference>
<keyword evidence="6 10" id="KW-0460">Magnesium</keyword>
<comment type="subcellular location">
    <subcellularLocation>
        <location evidence="10">Cytoplasm</location>
    </subcellularLocation>
</comment>
<evidence type="ECO:0000256" key="7">
    <source>
        <dbReference type="ARBA" id="ARBA00022917"/>
    </source>
</evidence>
<dbReference type="RefSeq" id="WP_132747087.1">
    <property type="nucleotide sequence ID" value="NZ_SLXK01000026.1"/>
</dbReference>
<dbReference type="NCBIfam" id="NF009373">
    <property type="entry name" value="PRK12736.1"/>
    <property type="match status" value="1"/>
</dbReference>
<dbReference type="InterPro" id="IPR005225">
    <property type="entry name" value="Small_GTP-bd"/>
</dbReference>
<evidence type="ECO:0000256" key="5">
    <source>
        <dbReference type="ARBA" id="ARBA00022801"/>
    </source>
</evidence>
<dbReference type="NCBIfam" id="NF000766">
    <property type="entry name" value="PRK00049.1"/>
    <property type="match status" value="1"/>
</dbReference>
<dbReference type="EMBL" id="SLXK01000026">
    <property type="protein sequence ID" value="TCP24160.1"/>
    <property type="molecule type" value="Genomic_DNA"/>
</dbReference>
<evidence type="ECO:0000256" key="9">
    <source>
        <dbReference type="ARBA" id="ARBA00029554"/>
    </source>
</evidence>
<dbReference type="InterPro" id="IPR033720">
    <property type="entry name" value="EFTU_2"/>
</dbReference>
<keyword evidence="8 10" id="KW-0342">GTP-binding</keyword>
<dbReference type="NCBIfam" id="NF009372">
    <property type="entry name" value="PRK12735.1"/>
    <property type="match status" value="1"/>
</dbReference>
<dbReference type="PANTHER" id="PTHR43721">
    <property type="entry name" value="ELONGATION FACTOR TU-RELATED"/>
    <property type="match status" value="1"/>
</dbReference>
<comment type="similarity">
    <text evidence="1 10">Belongs to the TRAFAC class translation factor GTPase superfamily. Classic translation factor GTPase family. EF-Tu/EF-1A subfamily.</text>
</comment>
<dbReference type="HAMAP" id="MF_00118_B">
    <property type="entry name" value="EF_Tu_B"/>
    <property type="match status" value="1"/>
</dbReference>
<dbReference type="PRINTS" id="PR00315">
    <property type="entry name" value="ELONGATNFCT"/>
</dbReference>
<evidence type="ECO:0000256" key="8">
    <source>
        <dbReference type="ARBA" id="ARBA00023134"/>
    </source>
</evidence>
<evidence type="ECO:0000313" key="12">
    <source>
        <dbReference type="EMBL" id="TCP24160.1"/>
    </source>
</evidence>
<keyword evidence="13" id="KW-1185">Reference proteome</keyword>
<reference evidence="12 13" key="1">
    <citation type="submission" date="2019-03" db="EMBL/GenBank/DDBJ databases">
        <title>Genomic Encyclopedia of Type Strains, Phase IV (KMG-IV): sequencing the most valuable type-strain genomes for metagenomic binning, comparative biology and taxonomic classification.</title>
        <authorList>
            <person name="Goeker M."/>
        </authorList>
    </citation>
    <scope>NUCLEOTIDE SEQUENCE [LARGE SCALE GENOMIC DNA]</scope>
    <source>
        <strain evidence="12 13">DSM 19377</strain>
    </source>
</reference>
<sequence length="396" mass="43375">MGKEKFDRSKPHVNIGTIGHVDHGKTTLTAAITTVLHKKFNRGEARAYDSIDGAPEERERGITIATAHVEYETDARHYAHVDCPGHADYVKNMITGAAQMDGAILVVSAADGPMPQTREHILLSRNVGVPSIVVFLNKVDMVDDEELLELVEMEVRDLLSEYDFPGDDVPVVAGSALKALEGDASYEEKIIELMNEVDGYIPTPERDHDKPFMMPVEDVFSITGRGTVATGRVERGKVSVGDEVEILGLSEAPKKTTVTGVEMFRKLLDYAEAGDNIGALLRGVDREQIERGQVLVKPGTVNAHKKFKSEVYVLSKDEGGRHTPFFSNYRPQFYFRTTDVTGTISLPEGVEMVMPGDNVEMTVELISPIAIEDGTRFSIREGGRTVGSGVVSSIVE</sequence>
<evidence type="ECO:0000256" key="6">
    <source>
        <dbReference type="ARBA" id="ARBA00022842"/>
    </source>
</evidence>
<keyword evidence="7 10" id="KW-0648">Protein biosynthesis</keyword>
<dbReference type="SUPFAM" id="SSF52540">
    <property type="entry name" value="P-loop containing nucleoside triphosphate hydrolases"/>
    <property type="match status" value="1"/>
</dbReference>
<dbReference type="NCBIfam" id="TIGR00485">
    <property type="entry name" value="EF-Tu"/>
    <property type="match status" value="1"/>
</dbReference>
<dbReference type="CDD" id="cd01884">
    <property type="entry name" value="EF_Tu"/>
    <property type="match status" value="1"/>
</dbReference>
<dbReference type="AlphaFoldDB" id="A0A4R2NQP8"/>
<feature type="binding site" evidence="10">
    <location>
        <begin position="137"/>
        <end position="140"/>
    </location>
    <ligand>
        <name>GTP</name>
        <dbReference type="ChEBI" id="CHEBI:37565"/>
    </ligand>
</feature>
<comment type="subunit">
    <text evidence="10">Monomer.</text>
</comment>
<feature type="domain" description="Tr-type G" evidence="11">
    <location>
        <begin position="10"/>
        <end position="205"/>
    </location>
</feature>
<dbReference type="PROSITE" id="PS51722">
    <property type="entry name" value="G_TR_2"/>
    <property type="match status" value="1"/>
</dbReference>
<dbReference type="PANTHER" id="PTHR43721:SF22">
    <property type="entry name" value="ELONGATION FACTOR TU, MITOCHONDRIAL"/>
    <property type="match status" value="1"/>
</dbReference>
<dbReference type="FunFam" id="2.40.30.10:FF:000001">
    <property type="entry name" value="Elongation factor Tu"/>
    <property type="match status" value="1"/>
</dbReference>
<evidence type="ECO:0000256" key="1">
    <source>
        <dbReference type="ARBA" id="ARBA00007249"/>
    </source>
</evidence>
<dbReference type="FunFam" id="3.40.50.300:FF:000003">
    <property type="entry name" value="Elongation factor Tu"/>
    <property type="match status" value="1"/>
</dbReference>
<dbReference type="InterPro" id="IPR041709">
    <property type="entry name" value="EF-Tu_GTP-bd"/>
</dbReference>
<keyword evidence="2 10" id="KW-0963">Cytoplasm</keyword>
<dbReference type="NCBIfam" id="TIGR00231">
    <property type="entry name" value="small_GTP"/>
    <property type="match status" value="1"/>
</dbReference>
<dbReference type="EC" id="3.6.5.3" evidence="10"/>
<evidence type="ECO:0000256" key="2">
    <source>
        <dbReference type="ARBA" id="ARBA00022490"/>
    </source>
</evidence>
<keyword evidence="10" id="KW-0479">Metal-binding</keyword>
<dbReference type="GO" id="GO:0003746">
    <property type="term" value="F:translation elongation factor activity"/>
    <property type="evidence" value="ECO:0007669"/>
    <property type="project" value="UniProtKB-UniRule"/>
</dbReference>